<evidence type="ECO:0000313" key="8">
    <source>
        <dbReference type="Proteomes" id="UP000192288"/>
    </source>
</evidence>
<keyword evidence="5" id="KW-0012">Acyltransferase</keyword>
<evidence type="ECO:0000256" key="1">
    <source>
        <dbReference type="ARBA" id="ARBA00009943"/>
    </source>
</evidence>
<dbReference type="InterPro" id="IPR016181">
    <property type="entry name" value="Acyl_CoA_acyltransferase"/>
</dbReference>
<sequence>MTILNLDDSKKVTDYQQFVRENPRGQVTQDPLWGELKSNWGHIYVYHETDGKIDAAMSILTVEAVPGKLLAYVGRGPVADVEDIDLIKSMINEALTALLDNVFLVRMDPEVSYSDALNQKYLDAGFKTRNKQVKHMHGNIQPRKNVVLYYDGRGEGAKPITNEDELMLHFKPKVRNDIRRAFRDGVNVTSGDSEEDIRALFDTYVSMAKSHGITHRPIDYFLRMQKLWAGTGLFRVYLAHYEDQVIASGLGFSYGDEIWYMYAGSYREFGKHNAPAAIQYEMLKWGLELGKVEYDFGGIDEFDNSDGLYKFKHEFAYHDPHAEYIGELDWVIDESGYQEYLKQFE</sequence>
<evidence type="ECO:0000313" key="7">
    <source>
        <dbReference type="EMBL" id="ORI96989.1"/>
    </source>
</evidence>
<comment type="caution">
    <text evidence="7">The sequence shown here is derived from an EMBL/GenBank/DDBJ whole genome shotgun (WGS) entry which is preliminary data.</text>
</comment>
<evidence type="ECO:0000256" key="6">
    <source>
        <dbReference type="ARBA" id="ARBA00023316"/>
    </source>
</evidence>
<keyword evidence="6" id="KW-0961">Cell wall biogenesis/degradation</keyword>
<evidence type="ECO:0000256" key="5">
    <source>
        <dbReference type="ARBA" id="ARBA00023315"/>
    </source>
</evidence>
<evidence type="ECO:0000256" key="4">
    <source>
        <dbReference type="ARBA" id="ARBA00022984"/>
    </source>
</evidence>
<dbReference type="GO" id="GO:0008360">
    <property type="term" value="P:regulation of cell shape"/>
    <property type="evidence" value="ECO:0007669"/>
    <property type="project" value="UniProtKB-KW"/>
</dbReference>
<dbReference type="Gene3D" id="3.40.630.30">
    <property type="match status" value="2"/>
</dbReference>
<dbReference type="GO" id="GO:0016755">
    <property type="term" value="F:aminoacyltransferase activity"/>
    <property type="evidence" value="ECO:0007669"/>
    <property type="project" value="InterPro"/>
</dbReference>
<dbReference type="Pfam" id="PF02388">
    <property type="entry name" value="FemAB"/>
    <property type="match status" value="2"/>
</dbReference>
<name>A0A1X0VBL0_LEUPS</name>
<evidence type="ECO:0000256" key="3">
    <source>
        <dbReference type="ARBA" id="ARBA00022960"/>
    </source>
</evidence>
<organism evidence="7 8">
    <name type="scientific">Leuconostoc pseudomesenteroides</name>
    <dbReference type="NCBI Taxonomy" id="33968"/>
    <lineage>
        <taxon>Bacteria</taxon>
        <taxon>Bacillati</taxon>
        <taxon>Bacillota</taxon>
        <taxon>Bacilli</taxon>
        <taxon>Lactobacillales</taxon>
        <taxon>Lactobacillaceae</taxon>
        <taxon>Leuconostoc</taxon>
    </lineage>
</organism>
<dbReference type="AlphaFoldDB" id="A0A1X0VBL0"/>
<proteinExistence type="inferred from homology"/>
<dbReference type="Proteomes" id="UP000192288">
    <property type="component" value="Unassembled WGS sequence"/>
</dbReference>
<gene>
    <name evidence="7" type="ORF">BMR96_09660</name>
</gene>
<keyword evidence="4" id="KW-0573">Peptidoglycan synthesis</keyword>
<dbReference type="PANTHER" id="PTHR36174:SF1">
    <property type="entry name" value="LIPID II:GLYCINE GLYCYLTRANSFERASE"/>
    <property type="match status" value="1"/>
</dbReference>
<evidence type="ECO:0000256" key="2">
    <source>
        <dbReference type="ARBA" id="ARBA00022679"/>
    </source>
</evidence>
<dbReference type="PANTHER" id="PTHR36174">
    <property type="entry name" value="LIPID II:GLYCINE GLYCYLTRANSFERASE"/>
    <property type="match status" value="1"/>
</dbReference>
<keyword evidence="2" id="KW-0808">Transferase</keyword>
<dbReference type="EMBL" id="MPLS01000077">
    <property type="protein sequence ID" value="ORI96989.1"/>
    <property type="molecule type" value="Genomic_DNA"/>
</dbReference>
<protein>
    <submittedName>
        <fullName evidence="7">Peptidoglycan interpeptide bridge formation protein</fullName>
    </submittedName>
</protein>
<dbReference type="PROSITE" id="PS51191">
    <property type="entry name" value="FEMABX"/>
    <property type="match status" value="1"/>
</dbReference>
<dbReference type="GO" id="GO:0071555">
    <property type="term" value="P:cell wall organization"/>
    <property type="evidence" value="ECO:0007669"/>
    <property type="project" value="UniProtKB-KW"/>
</dbReference>
<dbReference type="GO" id="GO:0009252">
    <property type="term" value="P:peptidoglycan biosynthetic process"/>
    <property type="evidence" value="ECO:0007669"/>
    <property type="project" value="UniProtKB-KW"/>
</dbReference>
<dbReference type="InterPro" id="IPR050644">
    <property type="entry name" value="PG_Glycine_Bridge_Synth"/>
</dbReference>
<dbReference type="RefSeq" id="WP_084009420.1">
    <property type="nucleotide sequence ID" value="NZ_MPLS01000077.1"/>
</dbReference>
<accession>A0A1X0VBL0</accession>
<dbReference type="SUPFAM" id="SSF55729">
    <property type="entry name" value="Acyl-CoA N-acyltransferases (Nat)"/>
    <property type="match status" value="2"/>
</dbReference>
<reference evidence="7 8" key="1">
    <citation type="journal article" date="2017" name="Front. Microbiol.">
        <title>Genomic Characterization of Dairy Associated Leuconostoc Species and Diversity of Leuconostocs in Undefined Mixed Mesophilic Starter Cultures.</title>
        <authorList>
            <person name="Frantzen C.A."/>
            <person name="Kot W."/>
            <person name="Pedersen T.B."/>
            <person name="Ardo Y.M."/>
            <person name="Broadbent J.R."/>
            <person name="Neve H."/>
            <person name="Hansen L.H."/>
            <person name="Dal Bello F."/>
            <person name="Ostlie H.M."/>
            <person name="Kleppen H.P."/>
            <person name="Vogensen F.K."/>
            <person name="Holo H."/>
        </authorList>
    </citation>
    <scope>NUCLEOTIDE SEQUENCE [LARGE SCALE GENOMIC DNA]</scope>
    <source>
        <strain evidence="7 8">LMGCF08</strain>
    </source>
</reference>
<dbReference type="InterPro" id="IPR003447">
    <property type="entry name" value="FEMABX"/>
</dbReference>
<comment type="similarity">
    <text evidence="1">Belongs to the FemABX family.</text>
</comment>
<keyword evidence="3" id="KW-0133">Cell shape</keyword>